<dbReference type="PANTHER" id="PTHR44379:SF6">
    <property type="entry name" value="BLR6046 PROTEIN"/>
    <property type="match status" value="1"/>
</dbReference>
<dbReference type="GO" id="GO:0046872">
    <property type="term" value="F:metal ion binding"/>
    <property type="evidence" value="ECO:0007669"/>
    <property type="project" value="UniProtKB-KW"/>
</dbReference>
<reference evidence="6" key="1">
    <citation type="journal article" date="2014" name="Int. J. Syst. Evol. Microbiol.">
        <title>Complete genome sequence of Corynebacterium casei LMG S-19264T (=DSM 44701T), isolated from a smear-ripened cheese.</title>
        <authorList>
            <consortium name="US DOE Joint Genome Institute (JGI-PGF)"/>
            <person name="Walter F."/>
            <person name="Albersmeier A."/>
            <person name="Kalinowski J."/>
            <person name="Ruckert C."/>
        </authorList>
    </citation>
    <scope>NUCLEOTIDE SEQUENCE</scope>
    <source>
        <strain evidence="6">KCTC 23224</strain>
    </source>
</reference>
<dbReference type="SUPFAM" id="SSF54292">
    <property type="entry name" value="2Fe-2S ferredoxin-like"/>
    <property type="match status" value="1"/>
</dbReference>
<dbReference type="Pfam" id="PF00111">
    <property type="entry name" value="Fer2"/>
    <property type="match status" value="1"/>
</dbReference>
<keyword evidence="1" id="KW-0001">2Fe-2S</keyword>
<dbReference type="Gene3D" id="3.10.20.30">
    <property type="match status" value="1"/>
</dbReference>
<reference evidence="6" key="2">
    <citation type="submission" date="2020-09" db="EMBL/GenBank/DDBJ databases">
        <authorList>
            <person name="Sun Q."/>
            <person name="Kim S."/>
        </authorList>
    </citation>
    <scope>NUCLEOTIDE SEQUENCE</scope>
    <source>
        <strain evidence="6">KCTC 23224</strain>
    </source>
</reference>
<keyword evidence="7" id="KW-1185">Reference proteome</keyword>
<dbReference type="InterPro" id="IPR051452">
    <property type="entry name" value="Diverse_Oxidoreductases"/>
</dbReference>
<protein>
    <recommendedName>
        <fullName evidence="5">2Fe-2S ferredoxin-type domain-containing protein</fullName>
    </recommendedName>
</protein>
<keyword evidence="4" id="KW-0411">Iron-sulfur</keyword>
<accession>A0A8J3CXA9</accession>
<dbReference type="RefSeq" id="WP_189581311.1">
    <property type="nucleotide sequence ID" value="NZ_BMYF01000010.1"/>
</dbReference>
<dbReference type="InterPro" id="IPR012675">
    <property type="entry name" value="Beta-grasp_dom_sf"/>
</dbReference>
<dbReference type="InterPro" id="IPR001041">
    <property type="entry name" value="2Fe-2S_ferredoxin-type"/>
</dbReference>
<keyword evidence="2" id="KW-0479">Metal-binding</keyword>
<comment type="caution">
    <text evidence="6">The sequence shown here is derived from an EMBL/GenBank/DDBJ whole genome shotgun (WGS) entry which is preliminary data.</text>
</comment>
<evidence type="ECO:0000313" key="6">
    <source>
        <dbReference type="EMBL" id="GHB38038.1"/>
    </source>
</evidence>
<name>A0A8J3CXA9_9BACT</name>
<dbReference type="PANTHER" id="PTHR44379">
    <property type="entry name" value="OXIDOREDUCTASE WITH IRON-SULFUR SUBUNIT"/>
    <property type="match status" value="1"/>
</dbReference>
<dbReference type="EMBL" id="BMYF01000010">
    <property type="protein sequence ID" value="GHB38038.1"/>
    <property type="molecule type" value="Genomic_DNA"/>
</dbReference>
<evidence type="ECO:0000256" key="2">
    <source>
        <dbReference type="ARBA" id="ARBA00022723"/>
    </source>
</evidence>
<dbReference type="GO" id="GO:0051537">
    <property type="term" value="F:2 iron, 2 sulfur cluster binding"/>
    <property type="evidence" value="ECO:0007669"/>
    <property type="project" value="UniProtKB-KW"/>
</dbReference>
<gene>
    <name evidence="6" type="ORF">GCM10008106_19090</name>
</gene>
<keyword evidence="3" id="KW-0408">Iron</keyword>
<evidence type="ECO:0000256" key="4">
    <source>
        <dbReference type="ARBA" id="ARBA00023014"/>
    </source>
</evidence>
<evidence type="ECO:0000256" key="3">
    <source>
        <dbReference type="ARBA" id="ARBA00023004"/>
    </source>
</evidence>
<evidence type="ECO:0000256" key="1">
    <source>
        <dbReference type="ARBA" id="ARBA00022714"/>
    </source>
</evidence>
<evidence type="ECO:0000259" key="5">
    <source>
        <dbReference type="PROSITE" id="PS51085"/>
    </source>
</evidence>
<sequence>MNKSIELHVNGAKKVLEADPQEPLLYILRNDLALKGPKFGCGLHQCGSCMVLSDGEASYTCRIPCAAFEGKKIQTIEGLTKNEKLINQSRLDQSCGASSASNGKY</sequence>
<dbReference type="CDD" id="cd00207">
    <property type="entry name" value="fer2"/>
    <property type="match status" value="1"/>
</dbReference>
<proteinExistence type="predicted"/>
<feature type="domain" description="2Fe-2S ferredoxin-type" evidence="5">
    <location>
        <begin position="3"/>
        <end position="79"/>
    </location>
</feature>
<dbReference type="PROSITE" id="PS51085">
    <property type="entry name" value="2FE2S_FER_2"/>
    <property type="match status" value="1"/>
</dbReference>
<organism evidence="6 7">
    <name type="scientific">Mongoliitalea lutea</name>
    <dbReference type="NCBI Taxonomy" id="849756"/>
    <lineage>
        <taxon>Bacteria</taxon>
        <taxon>Pseudomonadati</taxon>
        <taxon>Bacteroidota</taxon>
        <taxon>Cytophagia</taxon>
        <taxon>Cytophagales</taxon>
        <taxon>Cyclobacteriaceae</taxon>
        <taxon>Mongoliitalea</taxon>
    </lineage>
</organism>
<dbReference type="AlphaFoldDB" id="A0A8J3CXA9"/>
<evidence type="ECO:0000313" key="7">
    <source>
        <dbReference type="Proteomes" id="UP000642809"/>
    </source>
</evidence>
<dbReference type="Proteomes" id="UP000642809">
    <property type="component" value="Unassembled WGS sequence"/>
</dbReference>
<dbReference type="InterPro" id="IPR036010">
    <property type="entry name" value="2Fe-2S_ferredoxin-like_sf"/>
</dbReference>